<evidence type="ECO:0000259" key="8">
    <source>
        <dbReference type="Pfam" id="PF01171"/>
    </source>
</evidence>
<dbReference type="SUPFAM" id="SSF52402">
    <property type="entry name" value="Adenine nucleotide alpha hydrolases-like"/>
    <property type="match status" value="1"/>
</dbReference>
<dbReference type="PANTHER" id="PTHR43033">
    <property type="entry name" value="TRNA(ILE)-LYSIDINE SYNTHASE-RELATED"/>
    <property type="match status" value="1"/>
</dbReference>
<organism evidence="9 10">
    <name type="scientific">Amylocarpus encephaloides</name>
    <dbReference type="NCBI Taxonomy" id="45428"/>
    <lineage>
        <taxon>Eukaryota</taxon>
        <taxon>Fungi</taxon>
        <taxon>Dikarya</taxon>
        <taxon>Ascomycota</taxon>
        <taxon>Pezizomycotina</taxon>
        <taxon>Leotiomycetes</taxon>
        <taxon>Helotiales</taxon>
        <taxon>Helotiales incertae sedis</taxon>
        <taxon>Amylocarpus</taxon>
    </lineage>
</organism>
<comment type="caution">
    <text evidence="9">The sequence shown here is derived from an EMBL/GenBank/DDBJ whole genome shotgun (WGS) entry which is preliminary data.</text>
</comment>
<reference evidence="9" key="1">
    <citation type="journal article" date="2021" name="IMA Fungus">
        <title>Genomic characterization of three marine fungi, including Emericellopsis atlantica sp. nov. with signatures of a generalist lifestyle and marine biomass degradation.</title>
        <authorList>
            <person name="Hagestad O.C."/>
            <person name="Hou L."/>
            <person name="Andersen J.H."/>
            <person name="Hansen E.H."/>
            <person name="Altermark B."/>
            <person name="Li C."/>
            <person name="Kuhnert E."/>
            <person name="Cox R.J."/>
            <person name="Crous P.W."/>
            <person name="Spatafora J.W."/>
            <person name="Lail K."/>
            <person name="Amirebrahimi M."/>
            <person name="Lipzen A."/>
            <person name="Pangilinan J."/>
            <person name="Andreopoulos W."/>
            <person name="Hayes R.D."/>
            <person name="Ng V."/>
            <person name="Grigoriev I.V."/>
            <person name="Jackson S.A."/>
            <person name="Sutton T.D.S."/>
            <person name="Dobson A.D.W."/>
            <person name="Rama T."/>
        </authorList>
    </citation>
    <scope>NUCLEOTIDE SEQUENCE</scope>
    <source>
        <strain evidence="9">TRa018bII</strain>
    </source>
</reference>
<evidence type="ECO:0000256" key="7">
    <source>
        <dbReference type="SAM" id="MobiDB-lite"/>
    </source>
</evidence>
<evidence type="ECO:0000256" key="3">
    <source>
        <dbReference type="ARBA" id="ARBA00022694"/>
    </source>
</evidence>
<evidence type="ECO:0000256" key="2">
    <source>
        <dbReference type="ARBA" id="ARBA00022598"/>
    </source>
</evidence>
<name>A0A9P8BZH5_9HELO</name>
<evidence type="ECO:0000256" key="4">
    <source>
        <dbReference type="ARBA" id="ARBA00022741"/>
    </source>
</evidence>
<dbReference type="Pfam" id="PF01171">
    <property type="entry name" value="ATP_bind_3"/>
    <property type="match status" value="1"/>
</dbReference>
<dbReference type="OrthoDB" id="434144at2759"/>
<proteinExistence type="inferred from homology"/>
<keyword evidence="3" id="KW-0819">tRNA processing</keyword>
<dbReference type="InterPro" id="IPR012094">
    <property type="entry name" value="tRNA_Ile_lys_synt"/>
</dbReference>
<keyword evidence="4" id="KW-0547">Nucleotide-binding</keyword>
<dbReference type="PANTHER" id="PTHR43033:SF1">
    <property type="entry name" value="TRNA(ILE)-LYSIDINE SYNTHASE-RELATED"/>
    <property type="match status" value="1"/>
</dbReference>
<dbReference type="Gene3D" id="3.40.50.620">
    <property type="entry name" value="HUPs"/>
    <property type="match status" value="1"/>
</dbReference>
<evidence type="ECO:0000256" key="1">
    <source>
        <dbReference type="ARBA" id="ARBA00013267"/>
    </source>
</evidence>
<dbReference type="Proteomes" id="UP000824998">
    <property type="component" value="Unassembled WGS sequence"/>
</dbReference>
<keyword evidence="2" id="KW-0436">Ligase</keyword>
<comment type="catalytic activity">
    <reaction evidence="6">
        <text>cytidine(34) in tRNA(Ile2) + L-lysine + ATP = lysidine(34) in tRNA(Ile2) + AMP + diphosphate + H(+)</text>
        <dbReference type="Rhea" id="RHEA:43744"/>
        <dbReference type="Rhea" id="RHEA-COMP:10625"/>
        <dbReference type="Rhea" id="RHEA-COMP:10670"/>
        <dbReference type="ChEBI" id="CHEBI:15378"/>
        <dbReference type="ChEBI" id="CHEBI:30616"/>
        <dbReference type="ChEBI" id="CHEBI:32551"/>
        <dbReference type="ChEBI" id="CHEBI:33019"/>
        <dbReference type="ChEBI" id="CHEBI:82748"/>
        <dbReference type="ChEBI" id="CHEBI:83665"/>
        <dbReference type="ChEBI" id="CHEBI:456215"/>
        <dbReference type="EC" id="6.3.4.19"/>
    </reaction>
</comment>
<accession>A0A9P8BZH5</accession>
<dbReference type="GO" id="GO:0008033">
    <property type="term" value="P:tRNA processing"/>
    <property type="evidence" value="ECO:0007669"/>
    <property type="project" value="UniProtKB-KW"/>
</dbReference>
<dbReference type="GO" id="GO:0032267">
    <property type="term" value="F:tRNA(Ile)-lysidine synthase activity"/>
    <property type="evidence" value="ECO:0007669"/>
    <property type="project" value="UniProtKB-EC"/>
</dbReference>
<dbReference type="InterPro" id="IPR011063">
    <property type="entry name" value="TilS/TtcA_N"/>
</dbReference>
<dbReference type="GO" id="GO:0005524">
    <property type="term" value="F:ATP binding"/>
    <property type="evidence" value="ECO:0007669"/>
    <property type="project" value="UniProtKB-KW"/>
</dbReference>
<dbReference type="InterPro" id="IPR014729">
    <property type="entry name" value="Rossmann-like_a/b/a_fold"/>
</dbReference>
<feature type="domain" description="tRNA(Ile)-lysidine/2-thiocytidine synthase N-terminal" evidence="8">
    <location>
        <begin position="50"/>
        <end position="296"/>
    </location>
</feature>
<keyword evidence="5" id="KW-0067">ATP-binding</keyword>
<feature type="region of interest" description="Disordered" evidence="7">
    <location>
        <begin position="223"/>
        <end position="247"/>
    </location>
</feature>
<evidence type="ECO:0000256" key="6">
    <source>
        <dbReference type="ARBA" id="ARBA00048539"/>
    </source>
</evidence>
<evidence type="ECO:0000256" key="5">
    <source>
        <dbReference type="ARBA" id="ARBA00022840"/>
    </source>
</evidence>
<gene>
    <name evidence="9" type="ORF">BJ875DRAFT_526926</name>
</gene>
<dbReference type="InterPro" id="IPR012795">
    <property type="entry name" value="tRNA_Ile_lys_synt_N"/>
</dbReference>
<dbReference type="CDD" id="cd01992">
    <property type="entry name" value="TilS_N"/>
    <property type="match status" value="1"/>
</dbReference>
<dbReference type="HAMAP" id="MF_01161">
    <property type="entry name" value="tRNA_Ile_lys_synt"/>
    <property type="match status" value="1"/>
</dbReference>
<sequence length="581" mass="65649">MNYENGMKVSSFLKSQPRAKPIGIGDFAKALERPWRYSLSSIGSSTRTLGLAISGGVDSMALAVLCSRLQSAPVPFSEEVETAGNFKSHVFRHLPIIDFKAFVVDHGVRIGSGEEAKWVAAILNSKGISTRVLKIDWHDLTDPVSRPNFETLARTRRWQLLGKACKSRDIRSLLLAHHQDDQVETILMRMSKGQKNSGLAGIKAEGGIPECYGIHGLHESGHFDLPQTSKSDEPGDLEPSEPPQILSESGGIRVYRPLLDFDKDRLIATCQAHGMKWFEDPTNKDPSLTTRNTIRHIYKTHKLPVALSKPFLLKLSERCRQNVAARHELAESLLSKCEVSNFDKRFGTLQVRFPRLENISSREAAEVIRRIMILVTPEEHVPTPSLSTMIQRIFPDSQNQAPRQPKSFTVAGVLFQPLLADSEHEEYSPYDKSTPPKWLLSRQLHYNSKLKPAITFPPRNPRSPAWSNWQLWDGRYWFRVQNNHPLPVTVRTFGQGDMRSFSNDKSTSGLKSQFRRFAPGKIRYTLPCLVIPKETISKGLGDTVVALPTLDISNKYLQDHVKWEVRYKKVYWDGLPDPVST</sequence>
<dbReference type="AlphaFoldDB" id="A0A9P8BZH5"/>
<dbReference type="EMBL" id="MU251950">
    <property type="protein sequence ID" value="KAG9228404.1"/>
    <property type="molecule type" value="Genomic_DNA"/>
</dbReference>
<evidence type="ECO:0000313" key="9">
    <source>
        <dbReference type="EMBL" id="KAG9228404.1"/>
    </source>
</evidence>
<dbReference type="EC" id="6.3.4.19" evidence="1"/>
<evidence type="ECO:0000313" key="10">
    <source>
        <dbReference type="Proteomes" id="UP000824998"/>
    </source>
</evidence>
<protein>
    <recommendedName>
        <fullName evidence="1">tRNA(Ile)-lysidine synthetase</fullName>
        <ecNumber evidence="1">6.3.4.19</ecNumber>
    </recommendedName>
</protein>
<keyword evidence="10" id="KW-1185">Reference proteome</keyword>